<evidence type="ECO:0000259" key="1">
    <source>
        <dbReference type="Pfam" id="PF06094"/>
    </source>
</evidence>
<accession>A0A5C5ZZN6</accession>
<evidence type="ECO:0000313" key="3">
    <source>
        <dbReference type="Proteomes" id="UP000316213"/>
    </source>
</evidence>
<gene>
    <name evidence="2" type="ORF">Pla100_46030</name>
</gene>
<dbReference type="EMBL" id="SJPM01000011">
    <property type="protein sequence ID" value="TWT92585.1"/>
    <property type="molecule type" value="Genomic_DNA"/>
</dbReference>
<reference evidence="2 3" key="1">
    <citation type="submission" date="2019-02" db="EMBL/GenBank/DDBJ databases">
        <title>Deep-cultivation of Planctomycetes and their phenomic and genomic characterization uncovers novel biology.</title>
        <authorList>
            <person name="Wiegand S."/>
            <person name="Jogler M."/>
            <person name="Boedeker C."/>
            <person name="Pinto D."/>
            <person name="Vollmers J."/>
            <person name="Rivas-Marin E."/>
            <person name="Kohn T."/>
            <person name="Peeters S.H."/>
            <person name="Heuer A."/>
            <person name="Rast P."/>
            <person name="Oberbeckmann S."/>
            <person name="Bunk B."/>
            <person name="Jeske O."/>
            <person name="Meyerdierks A."/>
            <person name="Storesund J.E."/>
            <person name="Kallscheuer N."/>
            <person name="Luecker S."/>
            <person name="Lage O.M."/>
            <person name="Pohl T."/>
            <person name="Merkel B.J."/>
            <person name="Hornburger P."/>
            <person name="Mueller R.-W."/>
            <person name="Bruemmer F."/>
            <person name="Labrenz M."/>
            <person name="Spormann A.M."/>
            <person name="Op Den Camp H."/>
            <person name="Overmann J."/>
            <person name="Amann R."/>
            <person name="Jetten M.S.M."/>
            <person name="Mascher T."/>
            <person name="Medema M.H."/>
            <person name="Devos D.P."/>
            <person name="Kaster A.-K."/>
            <person name="Ovreas L."/>
            <person name="Rohde M."/>
            <person name="Galperin M.Y."/>
            <person name="Jogler C."/>
        </authorList>
    </citation>
    <scope>NUCLEOTIDE SEQUENCE [LARGE SCALE GENOMIC DNA]</scope>
    <source>
        <strain evidence="2 3">Pla100</strain>
    </source>
</reference>
<organism evidence="2 3">
    <name type="scientific">Neorhodopirellula pilleata</name>
    <dbReference type="NCBI Taxonomy" id="2714738"/>
    <lineage>
        <taxon>Bacteria</taxon>
        <taxon>Pseudomonadati</taxon>
        <taxon>Planctomycetota</taxon>
        <taxon>Planctomycetia</taxon>
        <taxon>Pirellulales</taxon>
        <taxon>Pirellulaceae</taxon>
        <taxon>Neorhodopirellula</taxon>
    </lineage>
</organism>
<dbReference type="InterPro" id="IPR009288">
    <property type="entry name" value="AIG2-like_dom"/>
</dbReference>
<dbReference type="Gene3D" id="3.10.490.10">
    <property type="entry name" value="Gamma-glutamyl cyclotransferase-like"/>
    <property type="match status" value="1"/>
</dbReference>
<dbReference type="InterPro" id="IPR036568">
    <property type="entry name" value="GGCT-like_sf"/>
</dbReference>
<dbReference type="SUPFAM" id="SSF110857">
    <property type="entry name" value="Gamma-glutamyl cyclotransferase-like"/>
    <property type="match status" value="1"/>
</dbReference>
<comment type="caution">
    <text evidence="2">The sequence shown here is derived from an EMBL/GenBank/DDBJ whole genome shotgun (WGS) entry which is preliminary data.</text>
</comment>
<feature type="domain" description="Gamma-glutamylcyclotransferase AIG2-like" evidence="1">
    <location>
        <begin position="11"/>
        <end position="119"/>
    </location>
</feature>
<proteinExistence type="predicted"/>
<name>A0A5C5ZZN6_9BACT</name>
<dbReference type="Pfam" id="PF06094">
    <property type="entry name" value="GGACT"/>
    <property type="match status" value="1"/>
</dbReference>
<dbReference type="AlphaFoldDB" id="A0A5C5ZZN6"/>
<evidence type="ECO:0000313" key="2">
    <source>
        <dbReference type="EMBL" id="TWT92585.1"/>
    </source>
</evidence>
<protein>
    <submittedName>
        <fullName evidence="2">AIG2-like family protein</fullName>
    </submittedName>
</protein>
<dbReference type="CDD" id="cd06661">
    <property type="entry name" value="GGCT_like"/>
    <property type="match status" value="1"/>
</dbReference>
<dbReference type="OrthoDB" id="8538589at2"/>
<keyword evidence="3" id="KW-1185">Reference proteome</keyword>
<dbReference type="RefSeq" id="WP_146580241.1">
    <property type="nucleotide sequence ID" value="NZ_SJPM01000011.1"/>
</dbReference>
<sequence length="146" mass="16527">MPPKTQEIRHFFVYGTLCRGQCRANLWPARPLRITPAWTTGQLYGRADYPAMRPGTDRVNGECWEFDAAEMPLVIRTLDEIEGTNQPGERNLYDRVVTQVRLLEGSETLIPAFGYHYATDPLADGFHRIVPIGAESGVRWPGHSNQ</sequence>
<dbReference type="InterPro" id="IPR013024">
    <property type="entry name" value="GGCT-like"/>
</dbReference>
<dbReference type="Proteomes" id="UP000316213">
    <property type="component" value="Unassembled WGS sequence"/>
</dbReference>